<dbReference type="Proteomes" id="UP000035017">
    <property type="component" value="Unassembled WGS sequence"/>
</dbReference>
<dbReference type="OrthoDB" id="9801785at2"/>
<evidence type="ECO:0000259" key="1">
    <source>
        <dbReference type="Pfam" id="PF16363"/>
    </source>
</evidence>
<proteinExistence type="predicted"/>
<dbReference type="Gene3D" id="3.90.25.10">
    <property type="entry name" value="UDP-galactose 4-epimerase, domain 1"/>
    <property type="match status" value="1"/>
</dbReference>
<dbReference type="PANTHER" id="PTHR43000">
    <property type="entry name" value="DTDP-D-GLUCOSE 4,6-DEHYDRATASE-RELATED"/>
    <property type="match status" value="1"/>
</dbReference>
<dbReference type="InterPro" id="IPR016040">
    <property type="entry name" value="NAD(P)-bd_dom"/>
</dbReference>
<protein>
    <submittedName>
        <fullName evidence="2">CDP-glucose 4,6-dehydratase</fullName>
    </submittedName>
</protein>
<sequence>MSFNNVYSGARVLITGHTGFKGSWLSAWLINLGATVCGYSKDVPTTPSMFGLAGLASEVEHHTGDIRDLTQLRDAVRSFRPDFIFHLAAQAIVSTSYKDPLDTITSNVTGTANVLEVAREIDWPCTAIIITSDKCYDNVEWVWGYRETDAVGGKDIYSGSKGAAELIFRSYYHSFFHGKNHPVRLATARAGNVIGGGDWAADRIVADCIRAWGEKRTVEIRSPSATRPWQHVMEPLSGYLTLAAKLAGSDAHDGQSYNFGPRAEQNRTVADLIGDLGDIWGLQSQSEAYTVTGNIPFHEASLLKLNCDKALLHLNWEANLRYDECVDMTGSWYRRVLKDGSNALAVTLEQIASFEAIARDRGRGWSVAG</sequence>
<accession>A0A0D0KXT9</accession>
<dbReference type="NCBIfam" id="TIGR02622">
    <property type="entry name" value="CDP_4_6_dhtase"/>
    <property type="match status" value="1"/>
</dbReference>
<reference evidence="2 3" key="1">
    <citation type="submission" date="2014-12" db="EMBL/GenBank/DDBJ databases">
        <title>16Stimator: statistical estimation of ribosomal gene copy numbers from draft genome assemblies.</title>
        <authorList>
            <person name="Perisin M.A."/>
            <person name="Vetter M."/>
            <person name="Gilbert J.A."/>
            <person name="Bergelson J."/>
        </authorList>
    </citation>
    <scope>NUCLEOTIDE SEQUENCE [LARGE SCALE GENOMIC DNA]</scope>
    <source>
        <strain evidence="2 3">MEJ076</strain>
    </source>
</reference>
<name>A0A0D0KXT9_AGRTU</name>
<evidence type="ECO:0000313" key="2">
    <source>
        <dbReference type="EMBL" id="KIQ04771.1"/>
    </source>
</evidence>
<dbReference type="EMBL" id="JXQV01000004">
    <property type="protein sequence ID" value="KIQ04771.1"/>
    <property type="molecule type" value="Genomic_DNA"/>
</dbReference>
<organism evidence="2 3">
    <name type="scientific">Agrobacterium tumefaciens</name>
    <dbReference type="NCBI Taxonomy" id="358"/>
    <lineage>
        <taxon>Bacteria</taxon>
        <taxon>Pseudomonadati</taxon>
        <taxon>Pseudomonadota</taxon>
        <taxon>Alphaproteobacteria</taxon>
        <taxon>Hyphomicrobiales</taxon>
        <taxon>Rhizobiaceae</taxon>
        <taxon>Rhizobium/Agrobacterium group</taxon>
        <taxon>Agrobacterium</taxon>
        <taxon>Agrobacterium tumefaciens complex</taxon>
    </lineage>
</organism>
<comment type="caution">
    <text evidence="2">The sequence shown here is derived from an EMBL/GenBank/DDBJ whole genome shotgun (WGS) entry which is preliminary data.</text>
</comment>
<dbReference type="InterPro" id="IPR036291">
    <property type="entry name" value="NAD(P)-bd_dom_sf"/>
</dbReference>
<dbReference type="SUPFAM" id="SSF51735">
    <property type="entry name" value="NAD(P)-binding Rossmann-fold domains"/>
    <property type="match status" value="1"/>
</dbReference>
<gene>
    <name evidence="2" type="ORF">RU07_04545</name>
</gene>
<evidence type="ECO:0000313" key="3">
    <source>
        <dbReference type="Proteomes" id="UP000035017"/>
    </source>
</evidence>
<feature type="domain" description="NAD(P)-binding" evidence="1">
    <location>
        <begin position="13"/>
        <end position="328"/>
    </location>
</feature>
<dbReference type="InterPro" id="IPR013445">
    <property type="entry name" value="CDP_4_6_deHydtase"/>
</dbReference>
<dbReference type="AlphaFoldDB" id="A0A0D0KXT9"/>
<dbReference type="Pfam" id="PF16363">
    <property type="entry name" value="GDP_Man_Dehyd"/>
    <property type="match status" value="1"/>
</dbReference>
<dbReference type="Gene3D" id="3.40.50.720">
    <property type="entry name" value="NAD(P)-binding Rossmann-like Domain"/>
    <property type="match status" value="1"/>
</dbReference>